<evidence type="ECO:0000256" key="12">
    <source>
        <dbReference type="PIRSR" id="PIRSR600269-51"/>
    </source>
</evidence>
<comment type="PTM">
    <text evidence="12 13">Topaquinone (TPQ) is generated by copper-dependent autoxidation of a specific tyrosyl residue.</text>
</comment>
<dbReference type="EC" id="1.4.3.-" evidence="13"/>
<evidence type="ECO:0000256" key="8">
    <source>
        <dbReference type="ARBA" id="ARBA00023002"/>
    </source>
</evidence>
<feature type="modified residue" description="2',4',5'-topaquinone" evidence="12">
    <location>
        <position position="433"/>
    </location>
</feature>
<dbReference type="InterPro" id="IPR000269">
    <property type="entry name" value="Cu_amine_oxidase"/>
</dbReference>
<keyword evidence="7 11" id="KW-0801">TPQ</keyword>
<comment type="cofactor">
    <cofactor evidence="13">
        <name>Cu cation</name>
        <dbReference type="ChEBI" id="CHEBI:23378"/>
    </cofactor>
    <text evidence="13">Contains 1 topaquinone per subunit.</text>
</comment>
<evidence type="ECO:0000256" key="7">
    <source>
        <dbReference type="ARBA" id="ARBA00022772"/>
    </source>
</evidence>
<dbReference type="PANTHER" id="PTHR10638:SF86">
    <property type="entry name" value="COPPER AMINE OXIDASE 1-RELATED"/>
    <property type="match status" value="1"/>
</dbReference>
<feature type="active site" description="Proton acceptor" evidence="11">
    <location>
        <position position="349"/>
    </location>
</feature>
<sequence length="700" mass="77743">MLRSCVFSLVRHLTTISSSTCRPSLCLLQATNTRSVWSTGQEPRRSTYLQDALTPDEIQTASSAVKGYMSASGVDDPRFVAVSLKEPKPNIDEPPKRQAEVLVLNPSTGIATEMLVQGDEVISSEDLPLGTQPMLTPADCDLAESISKSSEEVQRALKERYDITDMDKVVGDPWSVHLASEEDRLLVEGDGKPKRLVQTFLYQRMEGEGMECNHYAHPIDILPIVDLNSKSVVRIDGLDRLPAPKVPTDSVNYHRNLLHTNSYLETQWRPRMKDLSIVQKDGPSFNVSDNNLVDWQGWSIRVGFNYREGLVLQDIKYKGRPIMNRASLVEMAVPYGDPSAPFTRKCAFDVGDYGLGYCANSLELGCDCLGHIHYFDVCMADEFGNPSVKKKAICMHEEDTGVLFKHVEYRNGHNESRRSRELVISSIATVVNYEYLFYWRFKLDGSIEFEIKLSGELSTNLTSSGEDPNHPSHGVLVAPGVNAQTHQHMFCCRLDMSIDGEKNTVSEVDIVAEDSPYGNAFGPVETVLKKEQDAVRLYDANKARSWKISNAEGKLNSITGKPTAFKLVPFTSGAAGPTVLTHDTSSVSKKGAFAQAHLWVTPFDEKERYPAGEYTPQSLEQDGLPKWIKGNRNLEAENIVLWHSFGVTHVPRVEDFPIMNVEHTGFTLKPDGFFDGNPAIDIAPDVNKGSKLNTPGCCSS</sequence>
<evidence type="ECO:0000256" key="3">
    <source>
        <dbReference type="ARBA" id="ARBA00001947"/>
    </source>
</evidence>
<dbReference type="InterPro" id="IPR015802">
    <property type="entry name" value="Cu_amine_oxidase_N3"/>
</dbReference>
<dbReference type="InterPro" id="IPR049948">
    <property type="entry name" value="Cu_Am_ox_TPQ-bd"/>
</dbReference>
<evidence type="ECO:0000259" key="14">
    <source>
        <dbReference type="Pfam" id="PF01179"/>
    </source>
</evidence>
<dbReference type="Gene3D" id="2.70.98.20">
    <property type="entry name" value="Copper amine oxidase, catalytic domain"/>
    <property type="match status" value="1"/>
</dbReference>
<dbReference type="PROSITE" id="PS01164">
    <property type="entry name" value="COPPER_AMINE_OXID_1"/>
    <property type="match status" value="1"/>
</dbReference>
<dbReference type="NCBIfam" id="NF008559">
    <property type="entry name" value="PRK11504.1"/>
    <property type="match status" value="1"/>
</dbReference>
<name>A0A7S2PYN6_9STRA</name>
<feature type="domain" description="Copper amine oxidase catalytic" evidence="14">
    <location>
        <begin position="276"/>
        <end position="680"/>
    </location>
</feature>
<evidence type="ECO:0000256" key="4">
    <source>
        <dbReference type="ARBA" id="ARBA00007983"/>
    </source>
</evidence>
<evidence type="ECO:0000256" key="5">
    <source>
        <dbReference type="ARBA" id="ARBA00011738"/>
    </source>
</evidence>
<feature type="active site" description="Schiff-base intermediate with substrate; via topaquinone" evidence="11">
    <location>
        <position position="433"/>
    </location>
</feature>
<dbReference type="Gene3D" id="3.10.450.40">
    <property type="match status" value="2"/>
</dbReference>
<evidence type="ECO:0000259" key="15">
    <source>
        <dbReference type="Pfam" id="PF02728"/>
    </source>
</evidence>
<dbReference type="GO" id="GO:0009308">
    <property type="term" value="P:amine metabolic process"/>
    <property type="evidence" value="ECO:0007669"/>
    <property type="project" value="UniProtKB-UniRule"/>
</dbReference>
<dbReference type="SUPFAM" id="SSF54416">
    <property type="entry name" value="Amine oxidase N-terminal region"/>
    <property type="match status" value="2"/>
</dbReference>
<dbReference type="GO" id="GO:0048038">
    <property type="term" value="F:quinone binding"/>
    <property type="evidence" value="ECO:0007669"/>
    <property type="project" value="InterPro"/>
</dbReference>
<keyword evidence="6 13" id="KW-0479">Metal-binding</keyword>
<accession>A0A7S2PYN6</accession>
<keyword evidence="9 13" id="KW-0186">Copper</keyword>
<dbReference type="AlphaFoldDB" id="A0A7S2PYN6"/>
<evidence type="ECO:0000256" key="6">
    <source>
        <dbReference type="ARBA" id="ARBA00022723"/>
    </source>
</evidence>
<gene>
    <name evidence="16" type="ORF">SMAR0320_LOCUS21154</name>
</gene>
<comment type="cofactor">
    <cofactor evidence="2">
        <name>Mn(2+)</name>
        <dbReference type="ChEBI" id="CHEBI:29035"/>
    </cofactor>
</comment>
<dbReference type="GO" id="GO:0005507">
    <property type="term" value="F:copper ion binding"/>
    <property type="evidence" value="ECO:0007669"/>
    <property type="project" value="InterPro"/>
</dbReference>
<comment type="cofactor">
    <cofactor evidence="3">
        <name>Zn(2+)</name>
        <dbReference type="ChEBI" id="CHEBI:29105"/>
    </cofactor>
</comment>
<proteinExistence type="inferred from homology"/>
<feature type="domain" description="Copper amine oxidase N3-terminal" evidence="15">
    <location>
        <begin position="133"/>
        <end position="236"/>
    </location>
</feature>
<comment type="similarity">
    <text evidence="4 13">Belongs to the copper/topaquinone oxidase family.</text>
</comment>
<dbReference type="Pfam" id="PF02728">
    <property type="entry name" value="Cu_amine_oxidN3"/>
    <property type="match status" value="1"/>
</dbReference>
<keyword evidence="8 13" id="KW-0560">Oxidoreductase</keyword>
<dbReference type="InterPro" id="IPR015798">
    <property type="entry name" value="Cu_amine_oxidase_C"/>
</dbReference>
<dbReference type="InterPro" id="IPR016182">
    <property type="entry name" value="Cu_amine_oxidase_N-reg"/>
</dbReference>
<evidence type="ECO:0000256" key="9">
    <source>
        <dbReference type="ARBA" id="ARBA00023008"/>
    </source>
</evidence>
<dbReference type="Pfam" id="PF01179">
    <property type="entry name" value="Cu_amine_oxid"/>
    <property type="match status" value="1"/>
</dbReference>
<reference evidence="16" key="1">
    <citation type="submission" date="2021-01" db="EMBL/GenBank/DDBJ databases">
        <authorList>
            <person name="Corre E."/>
            <person name="Pelletier E."/>
            <person name="Niang G."/>
            <person name="Scheremetjew M."/>
            <person name="Finn R."/>
            <person name="Kale V."/>
            <person name="Holt S."/>
            <person name="Cochrane G."/>
            <person name="Meng A."/>
            <person name="Brown T."/>
            <person name="Cohen L."/>
        </authorList>
    </citation>
    <scope>NUCLEOTIDE SEQUENCE</scope>
    <source>
        <strain evidence="16">SM1012Den-03</strain>
    </source>
</reference>
<evidence type="ECO:0000256" key="1">
    <source>
        <dbReference type="ARBA" id="ARBA00001935"/>
    </source>
</evidence>
<dbReference type="SUPFAM" id="SSF49998">
    <property type="entry name" value="Amine oxidase catalytic domain"/>
    <property type="match status" value="1"/>
</dbReference>
<evidence type="ECO:0000256" key="10">
    <source>
        <dbReference type="ARBA" id="ARBA00023211"/>
    </source>
</evidence>
<comment type="cofactor">
    <cofactor evidence="1">
        <name>Cu cation</name>
        <dbReference type="ChEBI" id="CHEBI:23378"/>
    </cofactor>
</comment>
<evidence type="ECO:0000256" key="2">
    <source>
        <dbReference type="ARBA" id="ARBA00001936"/>
    </source>
</evidence>
<protein>
    <recommendedName>
        <fullName evidence="13">Amine oxidase</fullName>
        <ecNumber evidence="13">1.4.3.-</ecNumber>
    </recommendedName>
</protein>
<organism evidence="16">
    <name type="scientific">Skeletonema marinoi</name>
    <dbReference type="NCBI Taxonomy" id="267567"/>
    <lineage>
        <taxon>Eukaryota</taxon>
        <taxon>Sar</taxon>
        <taxon>Stramenopiles</taxon>
        <taxon>Ochrophyta</taxon>
        <taxon>Bacillariophyta</taxon>
        <taxon>Coscinodiscophyceae</taxon>
        <taxon>Thalassiosirophycidae</taxon>
        <taxon>Thalassiosirales</taxon>
        <taxon>Skeletonemataceae</taxon>
        <taxon>Skeletonema</taxon>
        <taxon>Skeletonema marinoi-dohrnii complex</taxon>
    </lineage>
</organism>
<comment type="subunit">
    <text evidence="5">Homodimer.</text>
</comment>
<dbReference type="PANTHER" id="PTHR10638">
    <property type="entry name" value="COPPER AMINE OXIDASE"/>
    <property type="match status" value="1"/>
</dbReference>
<keyword evidence="10" id="KW-0464">Manganese</keyword>
<evidence type="ECO:0000256" key="11">
    <source>
        <dbReference type="PIRSR" id="PIRSR600269-50"/>
    </source>
</evidence>
<evidence type="ECO:0000313" key="16">
    <source>
        <dbReference type="EMBL" id="CAD9627129.1"/>
    </source>
</evidence>
<dbReference type="EMBL" id="HBGZ01029726">
    <property type="protein sequence ID" value="CAD9627129.1"/>
    <property type="molecule type" value="Transcribed_RNA"/>
</dbReference>
<evidence type="ECO:0000256" key="13">
    <source>
        <dbReference type="RuleBase" id="RU000672"/>
    </source>
</evidence>
<dbReference type="GO" id="GO:0008131">
    <property type="term" value="F:primary methylamine oxidase activity"/>
    <property type="evidence" value="ECO:0007669"/>
    <property type="project" value="InterPro"/>
</dbReference>
<dbReference type="InterPro" id="IPR036460">
    <property type="entry name" value="Cu_amine_oxidase_C_sf"/>
</dbReference>